<keyword evidence="2" id="KW-1185">Reference proteome</keyword>
<dbReference type="EMBL" id="KV014370">
    <property type="protein sequence ID" value="KZV22412.1"/>
    <property type="molecule type" value="Genomic_DNA"/>
</dbReference>
<sequence>MTGYGLSRPEGSAMPFWVLVSAGQYLYEIWSLKSGFTMRRHLAIADLLLFTEPYLLRFPAVDGATWSKGGSFGLIFPRPFFLYLFRRRGVQICVLGTSTIVIVAQK</sequence>
<reference evidence="1 2" key="1">
    <citation type="journal article" date="2015" name="Proc. Natl. Acad. Sci. U.S.A.">
        <title>The resurrection genome of Boea hygrometrica: A blueprint for survival of dehydration.</title>
        <authorList>
            <person name="Xiao L."/>
            <person name="Yang G."/>
            <person name="Zhang L."/>
            <person name="Yang X."/>
            <person name="Zhao S."/>
            <person name="Ji Z."/>
            <person name="Zhou Q."/>
            <person name="Hu M."/>
            <person name="Wang Y."/>
            <person name="Chen M."/>
            <person name="Xu Y."/>
            <person name="Jin H."/>
            <person name="Xiao X."/>
            <person name="Hu G."/>
            <person name="Bao F."/>
            <person name="Hu Y."/>
            <person name="Wan P."/>
            <person name="Li L."/>
            <person name="Deng X."/>
            <person name="Kuang T."/>
            <person name="Xiang C."/>
            <person name="Zhu J.K."/>
            <person name="Oliver M.J."/>
            <person name="He Y."/>
        </authorList>
    </citation>
    <scope>NUCLEOTIDE SEQUENCE [LARGE SCALE GENOMIC DNA]</scope>
    <source>
        <strain evidence="2">cv. XS01</strain>
    </source>
</reference>
<organism evidence="1 2">
    <name type="scientific">Dorcoceras hygrometricum</name>
    <dbReference type="NCBI Taxonomy" id="472368"/>
    <lineage>
        <taxon>Eukaryota</taxon>
        <taxon>Viridiplantae</taxon>
        <taxon>Streptophyta</taxon>
        <taxon>Embryophyta</taxon>
        <taxon>Tracheophyta</taxon>
        <taxon>Spermatophyta</taxon>
        <taxon>Magnoliopsida</taxon>
        <taxon>eudicotyledons</taxon>
        <taxon>Gunneridae</taxon>
        <taxon>Pentapetalae</taxon>
        <taxon>asterids</taxon>
        <taxon>lamiids</taxon>
        <taxon>Lamiales</taxon>
        <taxon>Gesneriaceae</taxon>
        <taxon>Didymocarpoideae</taxon>
        <taxon>Trichosporeae</taxon>
        <taxon>Loxocarpinae</taxon>
        <taxon>Dorcoceras</taxon>
    </lineage>
</organism>
<dbReference type="AlphaFoldDB" id="A0A2Z7AT78"/>
<proteinExistence type="predicted"/>
<evidence type="ECO:0000313" key="2">
    <source>
        <dbReference type="Proteomes" id="UP000250235"/>
    </source>
</evidence>
<gene>
    <name evidence="1" type="ORF">F511_22817</name>
</gene>
<accession>A0A2Z7AT78</accession>
<name>A0A2Z7AT78_9LAMI</name>
<dbReference type="Proteomes" id="UP000250235">
    <property type="component" value="Unassembled WGS sequence"/>
</dbReference>
<protein>
    <submittedName>
        <fullName evidence="1">Blue copper protein-like</fullName>
    </submittedName>
</protein>
<evidence type="ECO:0000313" key="1">
    <source>
        <dbReference type="EMBL" id="KZV22412.1"/>
    </source>
</evidence>